<name>A0A0E9SM69_ANGAN</name>
<dbReference type="EMBL" id="GBXM01066260">
    <property type="protein sequence ID" value="JAH42317.1"/>
    <property type="molecule type" value="Transcribed_RNA"/>
</dbReference>
<reference evidence="1" key="1">
    <citation type="submission" date="2014-11" db="EMBL/GenBank/DDBJ databases">
        <authorList>
            <person name="Amaro Gonzalez C."/>
        </authorList>
    </citation>
    <scope>NUCLEOTIDE SEQUENCE</scope>
</reference>
<accession>A0A0E9SM69</accession>
<proteinExistence type="predicted"/>
<evidence type="ECO:0000313" key="1">
    <source>
        <dbReference type="EMBL" id="JAH42317.1"/>
    </source>
</evidence>
<sequence length="30" mass="3633">MKMKDVTDPLERDEQHSKNFLSLLLWLLEC</sequence>
<reference evidence="1" key="2">
    <citation type="journal article" date="2015" name="Fish Shellfish Immunol.">
        <title>Early steps in the European eel (Anguilla anguilla)-Vibrio vulnificus interaction in the gills: Role of the RtxA13 toxin.</title>
        <authorList>
            <person name="Callol A."/>
            <person name="Pajuelo D."/>
            <person name="Ebbesson L."/>
            <person name="Teles M."/>
            <person name="MacKenzie S."/>
            <person name="Amaro C."/>
        </authorList>
    </citation>
    <scope>NUCLEOTIDE SEQUENCE</scope>
</reference>
<organism evidence="1">
    <name type="scientific">Anguilla anguilla</name>
    <name type="common">European freshwater eel</name>
    <name type="synonym">Muraena anguilla</name>
    <dbReference type="NCBI Taxonomy" id="7936"/>
    <lineage>
        <taxon>Eukaryota</taxon>
        <taxon>Metazoa</taxon>
        <taxon>Chordata</taxon>
        <taxon>Craniata</taxon>
        <taxon>Vertebrata</taxon>
        <taxon>Euteleostomi</taxon>
        <taxon>Actinopterygii</taxon>
        <taxon>Neopterygii</taxon>
        <taxon>Teleostei</taxon>
        <taxon>Anguilliformes</taxon>
        <taxon>Anguillidae</taxon>
        <taxon>Anguilla</taxon>
    </lineage>
</organism>
<protein>
    <submittedName>
        <fullName evidence="1">Uncharacterized protein</fullName>
    </submittedName>
</protein>
<dbReference type="AlphaFoldDB" id="A0A0E9SM69"/>